<protein>
    <submittedName>
        <fullName evidence="1">Uncharacterized protein</fullName>
    </submittedName>
</protein>
<sequence length="15" mass="1851">MSWGEKEDRKEKLKS</sequence>
<reference evidence="1" key="1">
    <citation type="submission" date="2018-02" db="EMBL/GenBank/DDBJ databases">
        <title>Rhizophora mucronata_Transcriptome.</title>
        <authorList>
            <person name="Meera S.P."/>
            <person name="Sreeshan A."/>
            <person name="Augustine A."/>
        </authorList>
    </citation>
    <scope>NUCLEOTIDE SEQUENCE</scope>
    <source>
        <tissue evidence="1">Leaf</tissue>
    </source>
</reference>
<proteinExistence type="predicted"/>
<name>A0A2P2KCW7_RHIMU</name>
<organism evidence="1">
    <name type="scientific">Rhizophora mucronata</name>
    <name type="common">Asiatic mangrove</name>
    <dbReference type="NCBI Taxonomy" id="61149"/>
    <lineage>
        <taxon>Eukaryota</taxon>
        <taxon>Viridiplantae</taxon>
        <taxon>Streptophyta</taxon>
        <taxon>Embryophyta</taxon>
        <taxon>Tracheophyta</taxon>
        <taxon>Spermatophyta</taxon>
        <taxon>Magnoliopsida</taxon>
        <taxon>eudicotyledons</taxon>
        <taxon>Gunneridae</taxon>
        <taxon>Pentapetalae</taxon>
        <taxon>rosids</taxon>
        <taxon>fabids</taxon>
        <taxon>Malpighiales</taxon>
        <taxon>Rhizophoraceae</taxon>
        <taxon>Rhizophora</taxon>
    </lineage>
</organism>
<accession>A0A2P2KCW7</accession>
<dbReference type="EMBL" id="GGEC01023055">
    <property type="protein sequence ID" value="MBX03539.1"/>
    <property type="molecule type" value="Transcribed_RNA"/>
</dbReference>
<evidence type="ECO:0000313" key="1">
    <source>
        <dbReference type="EMBL" id="MBX03539.1"/>
    </source>
</evidence>